<organism evidence="3">
    <name type="scientific">Bionectria ochroleuca</name>
    <name type="common">Gliocladium roseum</name>
    <dbReference type="NCBI Taxonomy" id="29856"/>
    <lineage>
        <taxon>Eukaryota</taxon>
        <taxon>Fungi</taxon>
        <taxon>Dikarya</taxon>
        <taxon>Ascomycota</taxon>
        <taxon>Pezizomycotina</taxon>
        <taxon>Sordariomycetes</taxon>
        <taxon>Hypocreomycetidae</taxon>
        <taxon>Hypocreales</taxon>
        <taxon>Bionectriaceae</taxon>
        <taxon>Clonostachys</taxon>
    </lineage>
</organism>
<sequence length="314" mass="34577">MRFTINFLAVASLIANTTYGRAIQQSLSDSSDSLGEGLQTRDVTFPLASSDQVLLEGTPFASGMLGGVKDIHILRHKNVRQGERVQGGQKLRILGVGDSITVGFLSDQDGGDGSGYRQALRDDLSRNQVAFAGTEYMASSLKDNYFAAWSGKTIKYISDNVDASLRQQPNLVLLSAGTNDMNSMSSISTEGNDPKEAAERLGSLIDKIHRACPKAVILVSMIANVCDNSEYHDQHERTKRFQKYIADVVKTRYHRNQTVLAADFSPFDTGDSLRDCVHPTNRGYQVMGDWWYDFIAQLPNGWVSEAQGSDPHET</sequence>
<keyword evidence="1" id="KW-0732">Signal</keyword>
<gene>
    <name evidence="3" type="ORF">BN869_000002213_1</name>
</gene>
<dbReference type="EMBL" id="CDPU01000004">
    <property type="protein sequence ID" value="CEO46158.1"/>
    <property type="molecule type" value="Genomic_DNA"/>
</dbReference>
<dbReference type="InterPro" id="IPR051532">
    <property type="entry name" value="Ester_Hydrolysis_Enzymes"/>
</dbReference>
<name>A0A0B7JMF2_BIOOC</name>
<dbReference type="SUPFAM" id="SSF52266">
    <property type="entry name" value="SGNH hydrolase"/>
    <property type="match status" value="1"/>
</dbReference>
<proteinExistence type="predicted"/>
<reference evidence="3" key="1">
    <citation type="submission" date="2015-01" db="EMBL/GenBank/DDBJ databases">
        <authorList>
            <person name="Durling Mikael"/>
        </authorList>
    </citation>
    <scope>NUCLEOTIDE SEQUENCE</scope>
</reference>
<feature type="signal peptide" evidence="1">
    <location>
        <begin position="1"/>
        <end position="22"/>
    </location>
</feature>
<feature type="chain" id="PRO_5002118864" description="SGNH hydrolase-type esterase domain-containing protein" evidence="1">
    <location>
        <begin position="23"/>
        <end position="314"/>
    </location>
</feature>
<dbReference type="InterPro" id="IPR013830">
    <property type="entry name" value="SGNH_hydro"/>
</dbReference>
<dbReference type="GO" id="GO:0004622">
    <property type="term" value="F:phosphatidylcholine lysophospholipase activity"/>
    <property type="evidence" value="ECO:0007669"/>
    <property type="project" value="TreeGrafter"/>
</dbReference>
<dbReference type="InterPro" id="IPR036514">
    <property type="entry name" value="SGNH_hydro_sf"/>
</dbReference>
<protein>
    <recommendedName>
        <fullName evidence="2">SGNH hydrolase-type esterase domain-containing protein</fullName>
    </recommendedName>
</protein>
<dbReference type="PANTHER" id="PTHR30383">
    <property type="entry name" value="THIOESTERASE 1/PROTEASE 1/LYSOPHOSPHOLIPASE L1"/>
    <property type="match status" value="1"/>
</dbReference>
<dbReference type="CDD" id="cd01833">
    <property type="entry name" value="XynB_like"/>
    <property type="match status" value="1"/>
</dbReference>
<evidence type="ECO:0000259" key="2">
    <source>
        <dbReference type="Pfam" id="PF13472"/>
    </source>
</evidence>
<dbReference type="Pfam" id="PF13472">
    <property type="entry name" value="Lipase_GDSL_2"/>
    <property type="match status" value="1"/>
</dbReference>
<dbReference type="PANTHER" id="PTHR30383:SF5">
    <property type="entry name" value="SGNH HYDROLASE-TYPE ESTERASE DOMAIN-CONTAINING PROTEIN"/>
    <property type="match status" value="1"/>
</dbReference>
<dbReference type="AlphaFoldDB" id="A0A0B7JMF2"/>
<accession>A0A0B7JMF2</accession>
<evidence type="ECO:0000256" key="1">
    <source>
        <dbReference type="SAM" id="SignalP"/>
    </source>
</evidence>
<dbReference type="Gene3D" id="3.40.50.1110">
    <property type="entry name" value="SGNH hydrolase"/>
    <property type="match status" value="1"/>
</dbReference>
<evidence type="ECO:0000313" key="3">
    <source>
        <dbReference type="EMBL" id="CEO46158.1"/>
    </source>
</evidence>
<feature type="domain" description="SGNH hydrolase-type esterase" evidence="2">
    <location>
        <begin position="96"/>
        <end position="286"/>
    </location>
</feature>